<dbReference type="AlphaFoldDB" id="A0A8H5D1V5"/>
<feature type="compositionally biased region" description="Acidic residues" evidence="1">
    <location>
        <begin position="741"/>
        <end position="752"/>
    </location>
</feature>
<comment type="caution">
    <text evidence="2">The sequence shown here is derived from an EMBL/GenBank/DDBJ whole genome shotgun (WGS) entry which is preliminary data.</text>
</comment>
<evidence type="ECO:0008006" key="4">
    <source>
        <dbReference type="Google" id="ProtNLM"/>
    </source>
</evidence>
<proteinExistence type="predicted"/>
<name>A0A8H5D1V5_9AGAR</name>
<protein>
    <recommendedName>
        <fullName evidence="4">Ubiquitin-like protease family profile domain-containing protein</fullName>
    </recommendedName>
</protein>
<dbReference type="EMBL" id="JAACJO010000013">
    <property type="protein sequence ID" value="KAF5351218.1"/>
    <property type="molecule type" value="Genomic_DNA"/>
</dbReference>
<keyword evidence="3" id="KW-1185">Reference proteome</keyword>
<dbReference type="OrthoDB" id="3071163at2759"/>
<evidence type="ECO:0000256" key="1">
    <source>
        <dbReference type="SAM" id="MobiDB-lite"/>
    </source>
</evidence>
<dbReference type="Proteomes" id="UP000559027">
    <property type="component" value="Unassembled WGS sequence"/>
</dbReference>
<gene>
    <name evidence="2" type="ORF">D9756_008362</name>
</gene>
<feature type="compositionally biased region" description="Basic and acidic residues" evidence="1">
    <location>
        <begin position="797"/>
        <end position="811"/>
    </location>
</feature>
<feature type="region of interest" description="Disordered" evidence="1">
    <location>
        <begin position="721"/>
        <end position="752"/>
    </location>
</feature>
<feature type="compositionally biased region" description="Polar residues" evidence="1">
    <location>
        <begin position="813"/>
        <end position="825"/>
    </location>
</feature>
<reference evidence="2 3" key="1">
    <citation type="journal article" date="2020" name="ISME J.">
        <title>Uncovering the hidden diversity of litter-decomposition mechanisms in mushroom-forming fungi.</title>
        <authorList>
            <person name="Floudas D."/>
            <person name="Bentzer J."/>
            <person name="Ahren D."/>
            <person name="Johansson T."/>
            <person name="Persson P."/>
            <person name="Tunlid A."/>
        </authorList>
    </citation>
    <scope>NUCLEOTIDE SEQUENCE [LARGE SCALE GENOMIC DNA]</scope>
    <source>
        <strain evidence="2 3">CBS 146.42</strain>
    </source>
</reference>
<sequence>MKSSSDGSIEEASGRRVTNRSISHEDRSTGQHGATEAQIHQEIQSLDEFPSTSRVKNGERQLKESDNLLQVYLDDKFSFPRRHLYVDAAVERLLVRKQIPASERAIKKRKMHTTVTKLAKHENIFRKLLGYASENKEHDFSKVTYSAIKPAHTTLMGVLVQPHVPFSELARILDLTTLPKAYLYSRRDAIKVVDFADIFTRETEVPEMTSTAETNARFRISSILKMIVAMIRDKEILAIGEELSLGFCGDKIGPIEVQHVNGDGAVLSTFMSGRLDYACFRGPLRQIEEVLEYDEIRIADALNRIRAPLFQPFVRTRFDDFMATLEQNVQGALRSTGSPSVTLCWDVFALEAKHMNERFSYNNEISAATKTDSVQVLQNDDFQRSSTRDTTNGNHYDLKTKQSHIYDDVHATSVCTLGSEACTTQDQSFEPEPLSALEIFTRNPICWIDAHKQLWTLSPETFVDAALLDRYLLTVFASEQIVCHAQYIPFDFLHSSDPDDQEIANFRSLAGISHCADPHQLVPVTGIIHQSDHFYVVVILPHLKEVHILGKEILAPKQYQAENGWDYWKARLSGVSLYYGWDMRNYRVLHTDWPQNGFDCGPIACQVITFILRHGFTRNAQGFWDIPVLSCAHEMRRSMVLKVVEETLKSLTWYSSLDRENPAFLDNLYKADMDDMRRQAHDFGKNIYQTRSFLDVLEKLDRKSLACEVCAEGRKCNVLSRESVQGPPSPTGPFSFQSACENDDYPVSDDSLDENEVNDMLLQILSSSSEAGEESDDSNSQLSLSELPGPVEEPDRDDVLSEKEVLERLADRNNFNAGSQDTSRNIDGASRTKNRARREGSDAPGSRQSEQTSGPPMTPGISGSEYEPKETSTKQSRPRDLKDHLPQVIGQCLAISTKISDSEPQKPDVIKFGISSSNDWLFGLLDCTGNTRLCYVTDTSTIRTEEDLKDMLFLLLTWMIVPGHEVLQHFPKLDT</sequence>
<feature type="region of interest" description="Disordered" evidence="1">
    <location>
        <begin position="768"/>
        <end position="882"/>
    </location>
</feature>
<evidence type="ECO:0000313" key="2">
    <source>
        <dbReference type="EMBL" id="KAF5351218.1"/>
    </source>
</evidence>
<feature type="compositionally biased region" description="Basic and acidic residues" evidence="1">
    <location>
        <begin position="866"/>
        <end position="882"/>
    </location>
</feature>
<accession>A0A8H5D1V5</accession>
<feature type="compositionally biased region" description="Polar residues" evidence="1">
    <location>
        <begin position="846"/>
        <end position="855"/>
    </location>
</feature>
<evidence type="ECO:0000313" key="3">
    <source>
        <dbReference type="Proteomes" id="UP000559027"/>
    </source>
</evidence>
<feature type="region of interest" description="Disordered" evidence="1">
    <location>
        <begin position="1"/>
        <end position="60"/>
    </location>
</feature>
<organism evidence="2 3">
    <name type="scientific">Leucocoprinus leucothites</name>
    <dbReference type="NCBI Taxonomy" id="201217"/>
    <lineage>
        <taxon>Eukaryota</taxon>
        <taxon>Fungi</taxon>
        <taxon>Dikarya</taxon>
        <taxon>Basidiomycota</taxon>
        <taxon>Agaricomycotina</taxon>
        <taxon>Agaricomycetes</taxon>
        <taxon>Agaricomycetidae</taxon>
        <taxon>Agaricales</taxon>
        <taxon>Agaricineae</taxon>
        <taxon>Agaricaceae</taxon>
        <taxon>Leucocoprinus</taxon>
    </lineage>
</organism>